<evidence type="ECO:0000313" key="3">
    <source>
        <dbReference type="EMBL" id="MFC0407183.1"/>
    </source>
</evidence>
<feature type="domain" description="Barstar (barnase inhibitor)" evidence="2">
    <location>
        <begin position="1"/>
        <end position="92"/>
    </location>
</feature>
<dbReference type="InterPro" id="IPR035905">
    <property type="entry name" value="Barstar-like_sf"/>
</dbReference>
<dbReference type="InterPro" id="IPR000468">
    <property type="entry name" value="Barstar"/>
</dbReference>
<sequence>MRVICVECAGVQSAGDFWQRYLDAAKPEGAELFGRNFGAFWDALEGGRPGYPGEARIVFNHSSQLSLLHSRSGTSFLDHLREMAGKLSHAQIELA</sequence>
<keyword evidence="4" id="KW-1185">Reference proteome</keyword>
<accession>A0ABV6JNA1</accession>
<reference evidence="3 4" key="1">
    <citation type="submission" date="2024-09" db="EMBL/GenBank/DDBJ databases">
        <authorList>
            <person name="Sun Q."/>
            <person name="Mori K."/>
        </authorList>
    </citation>
    <scope>NUCLEOTIDE SEQUENCE [LARGE SCALE GENOMIC DNA]</scope>
    <source>
        <strain evidence="3 4">TBRC 5777</strain>
    </source>
</reference>
<dbReference type="Proteomes" id="UP001589865">
    <property type="component" value="Unassembled WGS sequence"/>
</dbReference>
<dbReference type="SUPFAM" id="SSF52038">
    <property type="entry name" value="Barstar-related"/>
    <property type="match status" value="1"/>
</dbReference>
<proteinExistence type="inferred from homology"/>
<comment type="caution">
    <text evidence="3">The sequence shown here is derived from an EMBL/GenBank/DDBJ whole genome shotgun (WGS) entry which is preliminary data.</text>
</comment>
<evidence type="ECO:0000259" key="2">
    <source>
        <dbReference type="Pfam" id="PF01337"/>
    </source>
</evidence>
<dbReference type="Gene3D" id="3.30.370.10">
    <property type="entry name" value="Barstar-like"/>
    <property type="match status" value="1"/>
</dbReference>
<dbReference type="Pfam" id="PF01337">
    <property type="entry name" value="Barstar"/>
    <property type="match status" value="1"/>
</dbReference>
<comment type="similarity">
    <text evidence="1">Belongs to the barstar family.</text>
</comment>
<evidence type="ECO:0000313" key="4">
    <source>
        <dbReference type="Proteomes" id="UP001589865"/>
    </source>
</evidence>
<gene>
    <name evidence="3" type="ORF">ACFFGY_02915</name>
</gene>
<name>A0ABV6JNA1_9PROT</name>
<evidence type="ECO:0000256" key="1">
    <source>
        <dbReference type="ARBA" id="ARBA00006845"/>
    </source>
</evidence>
<protein>
    <submittedName>
        <fullName evidence="3">Barstar family protein</fullName>
    </submittedName>
</protein>
<dbReference type="RefSeq" id="WP_377042875.1">
    <property type="nucleotide sequence ID" value="NZ_JBHLUN010000002.1"/>
</dbReference>
<organism evidence="3 4">
    <name type="scientific">Roseomonas elaeocarpi</name>
    <dbReference type="NCBI Taxonomy" id="907779"/>
    <lineage>
        <taxon>Bacteria</taxon>
        <taxon>Pseudomonadati</taxon>
        <taxon>Pseudomonadota</taxon>
        <taxon>Alphaproteobacteria</taxon>
        <taxon>Acetobacterales</taxon>
        <taxon>Roseomonadaceae</taxon>
        <taxon>Roseomonas</taxon>
    </lineage>
</organism>
<dbReference type="EMBL" id="JBHLUN010000002">
    <property type="protein sequence ID" value="MFC0407183.1"/>
    <property type="molecule type" value="Genomic_DNA"/>
</dbReference>